<organism evidence="1 2">
    <name type="scientific">Undibacterium rugosum</name>
    <dbReference type="NCBI Taxonomy" id="2762291"/>
    <lineage>
        <taxon>Bacteria</taxon>
        <taxon>Pseudomonadati</taxon>
        <taxon>Pseudomonadota</taxon>
        <taxon>Betaproteobacteria</taxon>
        <taxon>Burkholderiales</taxon>
        <taxon>Oxalobacteraceae</taxon>
        <taxon>Undibacterium</taxon>
    </lineage>
</organism>
<dbReference type="EMBL" id="JACOGG010000010">
    <property type="protein sequence ID" value="MBC3935789.1"/>
    <property type="molecule type" value="Genomic_DNA"/>
</dbReference>
<evidence type="ECO:0000313" key="2">
    <source>
        <dbReference type="Proteomes" id="UP000612361"/>
    </source>
</evidence>
<comment type="caution">
    <text evidence="1">The sequence shown here is derived from an EMBL/GenBank/DDBJ whole genome shotgun (WGS) entry which is preliminary data.</text>
</comment>
<dbReference type="Proteomes" id="UP000612361">
    <property type="component" value="Unassembled WGS sequence"/>
</dbReference>
<dbReference type="AlphaFoldDB" id="A0A923I0Y8"/>
<reference evidence="1" key="1">
    <citation type="submission" date="2020-08" db="EMBL/GenBank/DDBJ databases">
        <title>Novel species isolated from subtropical streams in China.</title>
        <authorList>
            <person name="Lu H."/>
        </authorList>
    </citation>
    <scope>NUCLEOTIDE SEQUENCE</scope>
    <source>
        <strain evidence="1">CY7W</strain>
    </source>
</reference>
<proteinExistence type="predicted"/>
<keyword evidence="2" id="KW-1185">Reference proteome</keyword>
<name>A0A923I0Y8_9BURK</name>
<evidence type="ECO:0000313" key="1">
    <source>
        <dbReference type="EMBL" id="MBC3935789.1"/>
    </source>
</evidence>
<gene>
    <name evidence="1" type="ORF">H8K47_10495</name>
</gene>
<sequence length="161" mass="18010">MAVWQFTTCLVPKSWATANAGNVSLLSSDDYFDSSIAWMDLTIDRCSFDEAFDKVLGRRKAWHENQTAWGDEQRTDIQLWIEHGHIEGIQLRMNLNEDLEPFLSRFCEALDGLDCIVFVPETKQLLPLALDAIIRAALASTAASFVKDVSTSPAPSLTFVV</sequence>
<dbReference type="RefSeq" id="WP_186881361.1">
    <property type="nucleotide sequence ID" value="NZ_JACOGG010000010.1"/>
</dbReference>
<protein>
    <submittedName>
        <fullName evidence="1">Uncharacterized protein</fullName>
    </submittedName>
</protein>
<accession>A0A923I0Y8</accession>